<feature type="site" description="Could be important to modulate the pK values of the two catalytic cysteine residues" evidence="9">
    <location>
        <position position="170"/>
    </location>
</feature>
<dbReference type="HAMAP" id="MF_00197">
    <property type="entry name" value="DAP_epimerase"/>
    <property type="match status" value="1"/>
</dbReference>
<evidence type="ECO:0000256" key="7">
    <source>
        <dbReference type="ARBA" id="ARBA00023235"/>
    </source>
</evidence>
<dbReference type="InterPro" id="IPR018510">
    <property type="entry name" value="DAP_epimerase_AS"/>
</dbReference>
<organism evidence="11 12">
    <name type="scientific">Thomasclavelia ramosa DSM 1402</name>
    <dbReference type="NCBI Taxonomy" id="445974"/>
    <lineage>
        <taxon>Bacteria</taxon>
        <taxon>Bacillati</taxon>
        <taxon>Bacillota</taxon>
        <taxon>Erysipelotrichia</taxon>
        <taxon>Erysipelotrichales</taxon>
        <taxon>Coprobacillaceae</taxon>
        <taxon>Thomasclavelia</taxon>
    </lineage>
</organism>
<evidence type="ECO:0000256" key="8">
    <source>
        <dbReference type="ARBA" id="ARBA00051712"/>
    </source>
</evidence>
<dbReference type="GO" id="GO:0005829">
    <property type="term" value="C:cytosol"/>
    <property type="evidence" value="ECO:0007669"/>
    <property type="project" value="TreeGrafter"/>
</dbReference>
<dbReference type="InterPro" id="IPR001653">
    <property type="entry name" value="DAP_epimerase_DapF"/>
</dbReference>
<evidence type="ECO:0000256" key="4">
    <source>
        <dbReference type="ARBA" id="ARBA00022490"/>
    </source>
</evidence>
<evidence type="ECO:0000256" key="2">
    <source>
        <dbReference type="ARBA" id="ARBA00010219"/>
    </source>
</evidence>
<reference evidence="11" key="2">
    <citation type="submission" date="2014-06" db="EMBL/GenBank/DDBJ databases">
        <title>Draft genome sequence of Clostridium ramosum(DSM 1402).</title>
        <authorList>
            <person name="Sudarsanam P."/>
            <person name="Ley R."/>
            <person name="Guruge J."/>
            <person name="Turnbaugh P.J."/>
            <person name="Mahowald M."/>
            <person name="Liep D."/>
            <person name="Gordon J."/>
        </authorList>
    </citation>
    <scope>NUCLEOTIDE SEQUENCE</scope>
    <source>
        <strain evidence="11">DSM 1402</strain>
    </source>
</reference>
<accession>B0N3X2</accession>
<dbReference type="FunFam" id="3.10.310.10:FF:000001">
    <property type="entry name" value="Diaminopimelate epimerase"/>
    <property type="match status" value="1"/>
</dbReference>
<feature type="binding site" evidence="9">
    <location>
        <begin position="229"/>
        <end position="230"/>
    </location>
    <ligand>
        <name>substrate</name>
    </ligand>
</feature>
<keyword evidence="4 9" id="KW-0963">Cytoplasm</keyword>
<dbReference type="eggNOG" id="COG0253">
    <property type="taxonomic scope" value="Bacteria"/>
</dbReference>
<comment type="caution">
    <text evidence="11">The sequence shown here is derived from an EMBL/GenBank/DDBJ whole genome shotgun (WGS) entry which is preliminary data.</text>
</comment>
<dbReference type="EMBL" id="ABFX02000004">
    <property type="protein sequence ID" value="EDS19144.1"/>
    <property type="molecule type" value="Genomic_DNA"/>
</dbReference>
<dbReference type="PROSITE" id="PS01326">
    <property type="entry name" value="DAP_EPIMERASE"/>
    <property type="match status" value="1"/>
</dbReference>
<dbReference type="EC" id="5.1.1.7" evidence="3 9"/>
<feature type="active site" description="Proton acceptor" evidence="9">
    <location>
        <position position="228"/>
    </location>
</feature>
<dbReference type="GO" id="GO:0009089">
    <property type="term" value="P:lysine biosynthetic process via diaminopimelate"/>
    <property type="evidence" value="ECO:0007669"/>
    <property type="project" value="UniProtKB-UniRule"/>
</dbReference>
<proteinExistence type="inferred from homology"/>
<comment type="caution">
    <text evidence="9">Lacks conserved residue(s) required for the propagation of feature annotation.</text>
</comment>
<dbReference type="GO" id="GO:0008837">
    <property type="term" value="F:diaminopimelate epimerase activity"/>
    <property type="evidence" value="ECO:0007669"/>
    <property type="project" value="UniProtKB-UniRule"/>
</dbReference>
<comment type="subunit">
    <text evidence="9">Homodimer.</text>
</comment>
<evidence type="ECO:0000256" key="3">
    <source>
        <dbReference type="ARBA" id="ARBA00013080"/>
    </source>
</evidence>
<evidence type="ECO:0000256" key="10">
    <source>
        <dbReference type="PROSITE-ProRule" id="PRU10125"/>
    </source>
</evidence>
<dbReference type="Proteomes" id="UP000005798">
    <property type="component" value="Unassembled WGS sequence"/>
</dbReference>
<evidence type="ECO:0000256" key="1">
    <source>
        <dbReference type="ARBA" id="ARBA00005196"/>
    </source>
</evidence>
<comment type="catalytic activity">
    <reaction evidence="8 9">
        <text>(2S,6S)-2,6-diaminopimelate = meso-2,6-diaminopimelate</text>
        <dbReference type="Rhea" id="RHEA:15393"/>
        <dbReference type="ChEBI" id="CHEBI:57609"/>
        <dbReference type="ChEBI" id="CHEBI:57791"/>
        <dbReference type="EC" id="5.1.1.7"/>
    </reaction>
</comment>
<evidence type="ECO:0000313" key="12">
    <source>
        <dbReference type="Proteomes" id="UP000005798"/>
    </source>
</evidence>
<keyword evidence="7 9" id="KW-0413">Isomerase</keyword>
<feature type="binding site" evidence="9">
    <location>
        <position position="168"/>
    </location>
    <ligand>
        <name>substrate</name>
    </ligand>
</feature>
<feature type="binding site" evidence="9">
    <location>
        <position position="19"/>
    </location>
    <ligand>
        <name>substrate</name>
    </ligand>
</feature>
<reference evidence="11" key="1">
    <citation type="submission" date="2007-11" db="EMBL/GenBank/DDBJ databases">
        <authorList>
            <person name="Fulton L."/>
            <person name="Clifton S."/>
            <person name="Fulton B."/>
            <person name="Xu J."/>
            <person name="Minx P."/>
            <person name="Pepin K.H."/>
            <person name="Johnson M."/>
            <person name="Thiruvilangam P."/>
            <person name="Bhonagiri V."/>
            <person name="Nash W.E."/>
            <person name="Mardis E.R."/>
            <person name="Wilson R.K."/>
        </authorList>
    </citation>
    <scope>NUCLEOTIDE SEQUENCE [LARGE SCALE GENOMIC DNA]</scope>
    <source>
        <strain evidence="11">DSM 1402</strain>
    </source>
</reference>
<dbReference type="Gene3D" id="3.10.310.10">
    <property type="entry name" value="Diaminopimelate Epimerase, Chain A, domain 1"/>
    <property type="match status" value="2"/>
</dbReference>
<dbReference type="SUPFAM" id="SSF54506">
    <property type="entry name" value="Diaminopimelate epimerase-like"/>
    <property type="match status" value="2"/>
</dbReference>
<feature type="site" description="Could be important to modulate the pK values of the two catalytic cysteine residues" evidence="9">
    <location>
        <position position="219"/>
    </location>
</feature>
<feature type="binding site" evidence="9">
    <location>
        <position position="70"/>
    </location>
    <ligand>
        <name>substrate</name>
    </ligand>
</feature>
<evidence type="ECO:0000313" key="11">
    <source>
        <dbReference type="EMBL" id="EDS19144.1"/>
    </source>
</evidence>
<feature type="active site" description="Proton donor" evidence="9">
    <location>
        <position position="79"/>
    </location>
</feature>
<comment type="similarity">
    <text evidence="2 9">Belongs to the diaminopimelate epimerase family.</text>
</comment>
<keyword evidence="5 9" id="KW-0028">Amino-acid biosynthesis</keyword>
<feature type="binding site" evidence="9">
    <location>
        <begin position="219"/>
        <end position="220"/>
    </location>
    <ligand>
        <name>substrate</name>
    </ligand>
</feature>
<protein>
    <recommendedName>
        <fullName evidence="3 9">Diaminopimelate epimerase</fullName>
        <shortName evidence="9">DAP epimerase</shortName>
        <ecNumber evidence="3 9">5.1.1.7</ecNumber>
    </recommendedName>
    <alternativeName>
        <fullName evidence="9">PLP-independent amino acid racemase</fullName>
    </alternativeName>
</protein>
<keyword evidence="6 9" id="KW-0457">Lysine biosynthesis</keyword>
<dbReference type="UniPathway" id="UPA00034">
    <property type="reaction ID" value="UER00025"/>
</dbReference>
<dbReference type="HOGENOM" id="CLU_053306_3_0_9"/>
<dbReference type="NCBIfam" id="TIGR00652">
    <property type="entry name" value="DapF"/>
    <property type="match status" value="1"/>
</dbReference>
<feature type="binding site" evidence="9">
    <location>
        <begin position="80"/>
        <end position="81"/>
    </location>
    <ligand>
        <name>substrate</name>
    </ligand>
</feature>
<dbReference type="AlphaFoldDB" id="B0N3X2"/>
<name>B0N3X2_9FIRM</name>
<keyword evidence="12" id="KW-1185">Reference proteome</keyword>
<evidence type="ECO:0000256" key="6">
    <source>
        <dbReference type="ARBA" id="ARBA00023154"/>
    </source>
</evidence>
<dbReference type="PANTHER" id="PTHR31689">
    <property type="entry name" value="DIAMINOPIMELATE EPIMERASE, CHLOROPLASTIC"/>
    <property type="match status" value="1"/>
</dbReference>
<gene>
    <name evidence="9 11" type="primary">dapF</name>
    <name evidence="11" type="ORF">CLORAM_01141</name>
</gene>
<feature type="active site" evidence="10">
    <location>
        <position position="79"/>
    </location>
</feature>
<comment type="subcellular location">
    <subcellularLocation>
        <location evidence="9">Cytoplasm</location>
    </subcellularLocation>
</comment>
<sequence length="283" mass="31879">MKRRGIMQLHFTKMEGIGNDYIYFDGINQEIPMDKEFIMKISDRHFGIGSDGMIVILPSDQYDFKMRMFNLDGSEAMMCGNGIRCFAKFIYDHKLSDKHVLKIETKSGLRTVELLFDGDECIGAKVNMGKPVLTCQDIPCTYAKEKMIDEPVEIGGREYRLTTISMGNPHTVTFVSDLDTLDLKTIGPKFEHHQLFPASVNTEFVQIINKSYVKMRVWERGSGETMACGTGACAVMYACYLNHYTDSKVTVELLGGCLEIEYVDETIMMSGPAANVFNGTIEI</sequence>
<comment type="function">
    <text evidence="9">Catalyzes the stereoinversion of LL-2,6-diaminopimelate (L,L-DAP) to meso-diaminopimelate (meso-DAP), a precursor of L-lysine and an essential component of the bacterial peptidoglycan.</text>
</comment>
<comment type="pathway">
    <text evidence="1 9">Amino-acid biosynthesis; L-lysine biosynthesis via DAP pathway; DL-2,6-diaminopimelate from LL-2,6-diaminopimelate: step 1/1.</text>
</comment>
<feature type="binding site" evidence="9">
    <location>
        <position position="201"/>
    </location>
    <ligand>
        <name>substrate</name>
    </ligand>
</feature>
<evidence type="ECO:0000256" key="5">
    <source>
        <dbReference type="ARBA" id="ARBA00022605"/>
    </source>
</evidence>
<dbReference type="PANTHER" id="PTHR31689:SF0">
    <property type="entry name" value="DIAMINOPIMELATE EPIMERASE"/>
    <property type="match status" value="1"/>
</dbReference>
<evidence type="ECO:0000256" key="9">
    <source>
        <dbReference type="HAMAP-Rule" id="MF_00197"/>
    </source>
</evidence>
<dbReference type="Pfam" id="PF01678">
    <property type="entry name" value="DAP_epimerase"/>
    <property type="match status" value="2"/>
</dbReference>